<dbReference type="STRING" id="1538553.JT25_001150"/>
<dbReference type="EMBL" id="CP014476">
    <property type="protein sequence ID" value="AMK75101.1"/>
    <property type="molecule type" value="Genomic_DNA"/>
</dbReference>
<dbReference type="KEGG" id="mdn:JT25_001150"/>
<reference evidence="1 2" key="1">
    <citation type="journal article" date="2015" name="Environ. Microbiol.">
        <title>Methane oxidation coupled to nitrate reduction under hypoxia by the Gammaproteobacterium Methylomonas denitrificans, sp. nov. type strain FJG1.</title>
        <authorList>
            <person name="Kits K.D."/>
            <person name="Klotz M.G."/>
            <person name="Stein L.Y."/>
        </authorList>
    </citation>
    <scope>NUCLEOTIDE SEQUENCE [LARGE SCALE GENOMIC DNA]</scope>
    <source>
        <strain evidence="1 2">FJG1</strain>
    </source>
</reference>
<evidence type="ECO:0000313" key="1">
    <source>
        <dbReference type="EMBL" id="AMK75101.1"/>
    </source>
</evidence>
<dbReference type="CDD" id="cd03801">
    <property type="entry name" value="GT4_PimA-like"/>
    <property type="match status" value="1"/>
</dbReference>
<dbReference type="Proteomes" id="UP000030512">
    <property type="component" value="Chromosome"/>
</dbReference>
<keyword evidence="2" id="KW-1185">Reference proteome</keyword>
<dbReference type="Gene3D" id="3.40.50.2000">
    <property type="entry name" value="Glycogen Phosphorylase B"/>
    <property type="match status" value="2"/>
</dbReference>
<dbReference type="OrthoDB" id="5490278at2"/>
<dbReference type="RefSeq" id="WP_062327311.1">
    <property type="nucleotide sequence ID" value="NZ_CP014476.1"/>
</dbReference>
<evidence type="ECO:0000313" key="2">
    <source>
        <dbReference type="Proteomes" id="UP000030512"/>
    </source>
</evidence>
<dbReference type="AlphaFoldDB" id="A0A140E3X7"/>
<evidence type="ECO:0008006" key="3">
    <source>
        <dbReference type="Google" id="ProtNLM"/>
    </source>
</evidence>
<protein>
    <recommendedName>
        <fullName evidence="3">Glycosyl transferase family 1 domain-containing protein</fullName>
    </recommendedName>
</protein>
<proteinExistence type="predicted"/>
<name>A0A140E3X7_9GAMM</name>
<dbReference type="Pfam" id="PF13692">
    <property type="entry name" value="Glyco_trans_1_4"/>
    <property type="match status" value="1"/>
</dbReference>
<organism evidence="1 2">
    <name type="scientific">Methylomonas denitrificans</name>
    <dbReference type="NCBI Taxonomy" id="1538553"/>
    <lineage>
        <taxon>Bacteria</taxon>
        <taxon>Pseudomonadati</taxon>
        <taxon>Pseudomonadota</taxon>
        <taxon>Gammaproteobacteria</taxon>
        <taxon>Methylococcales</taxon>
        <taxon>Methylococcaceae</taxon>
        <taxon>Methylomonas</taxon>
    </lineage>
</organism>
<gene>
    <name evidence="1" type="ORF">JT25_001150</name>
</gene>
<accession>A0A140E3X7</accession>
<sequence>MNQVFDIDLYPERPKILFIGFPESSHTHSWIELLNGCQFNIRLFSLPSAEPPVRWPIKTYLTRTGAQWFDDDLRRTVFPPPDSSALGVASVAKSALDRGHFNARPHLRRLIKSGIGLSERFGQGKYPVSIEEALAKVILDWRPDIIHSLGFDSASYFYLRTRKQYGLEDYGRWIAQARGGPDIALQRYSPEFAPLIHEVFQSCDHFIADNQPNYDYALSAGLKPEKASNPGMGVVSGAGGMDLDSLRSMWKLYPSKRERVIVWPKAYELYTSKAMPVFEAILNVWDRIQPCRIEMLWMVQSDVKIWYEKLFPEHIKASCPAYERLSREETLARIANARVMMAPSLSDGIPNTMMEAMALGAAPLVSPLDTIAPVVKNQENVIFARNLYPDEIADALVRLMSDDGLVDLMAENNLVRIREMADRQQVRKRALIFYEEVAQLSRKSGLTAKRIE</sequence>
<dbReference type="SUPFAM" id="SSF53756">
    <property type="entry name" value="UDP-Glycosyltransferase/glycogen phosphorylase"/>
    <property type="match status" value="1"/>
</dbReference>